<dbReference type="AlphaFoldDB" id="A0A844GDE3"/>
<evidence type="ECO:0000313" key="2">
    <source>
        <dbReference type="Proteomes" id="UP000446658"/>
    </source>
</evidence>
<dbReference type="PANTHER" id="PTHR35175:SF2">
    <property type="entry name" value="DUF1289 DOMAIN-CONTAINING PROTEIN"/>
    <property type="match status" value="1"/>
</dbReference>
<protein>
    <submittedName>
        <fullName evidence="1">DUF1289 domain-containing protein</fullName>
    </submittedName>
</protein>
<sequence length="74" mass="8291">MMKRSVDTPCIAICSTALGDQVCRGCARTFQEITQWCALPDLEKDAVWERLPERHEWLGVARAAGVLLDIVQFA</sequence>
<proteinExistence type="predicted"/>
<keyword evidence="2" id="KW-1185">Reference proteome</keyword>
<organism evidence="1 2">
    <name type="scientific">Paludibacterium denitrificans</name>
    <dbReference type="NCBI Taxonomy" id="2675226"/>
    <lineage>
        <taxon>Bacteria</taxon>
        <taxon>Pseudomonadati</taxon>
        <taxon>Pseudomonadota</taxon>
        <taxon>Betaproteobacteria</taxon>
        <taxon>Neisseriales</taxon>
        <taxon>Chromobacteriaceae</taxon>
        <taxon>Paludibacterium</taxon>
    </lineage>
</organism>
<dbReference type="PANTHER" id="PTHR35175">
    <property type="entry name" value="DUF1289 DOMAIN-CONTAINING PROTEIN"/>
    <property type="match status" value="1"/>
</dbReference>
<name>A0A844GDE3_9NEIS</name>
<dbReference type="RefSeq" id="WP_376767266.1">
    <property type="nucleotide sequence ID" value="NZ_WLYX01000001.1"/>
</dbReference>
<evidence type="ECO:0000313" key="1">
    <source>
        <dbReference type="EMBL" id="MTD32595.1"/>
    </source>
</evidence>
<dbReference type="Pfam" id="PF06945">
    <property type="entry name" value="DUF1289"/>
    <property type="match status" value="1"/>
</dbReference>
<accession>A0A844GDE3</accession>
<dbReference type="InterPro" id="IPR010710">
    <property type="entry name" value="DUF1289"/>
</dbReference>
<gene>
    <name evidence="1" type="ORF">GKE73_02690</name>
</gene>
<reference evidence="1 2" key="1">
    <citation type="submission" date="2019-11" db="EMBL/GenBank/DDBJ databases">
        <title>Draft genome sequence of Paludibacterium sp. dN18-1.</title>
        <authorList>
            <person name="Im W.-T."/>
        </authorList>
    </citation>
    <scope>NUCLEOTIDE SEQUENCE [LARGE SCALE GENOMIC DNA]</scope>
    <source>
        <strain evidence="2">dN 18-1</strain>
    </source>
</reference>
<dbReference type="EMBL" id="WLYX01000001">
    <property type="protein sequence ID" value="MTD32595.1"/>
    <property type="molecule type" value="Genomic_DNA"/>
</dbReference>
<dbReference type="Proteomes" id="UP000446658">
    <property type="component" value="Unassembled WGS sequence"/>
</dbReference>
<comment type="caution">
    <text evidence="1">The sequence shown here is derived from an EMBL/GenBank/DDBJ whole genome shotgun (WGS) entry which is preliminary data.</text>
</comment>